<feature type="non-terminal residue" evidence="1">
    <location>
        <position position="1"/>
    </location>
</feature>
<dbReference type="AlphaFoldDB" id="W4KHL5"/>
<dbReference type="KEGG" id="hir:HETIRDRAFT_312129"/>
<organism evidence="1 2">
    <name type="scientific">Heterobasidion irregulare (strain TC 32-1)</name>
    <dbReference type="NCBI Taxonomy" id="747525"/>
    <lineage>
        <taxon>Eukaryota</taxon>
        <taxon>Fungi</taxon>
        <taxon>Dikarya</taxon>
        <taxon>Basidiomycota</taxon>
        <taxon>Agaricomycotina</taxon>
        <taxon>Agaricomycetes</taxon>
        <taxon>Russulales</taxon>
        <taxon>Bondarzewiaceae</taxon>
        <taxon>Heterobasidion</taxon>
        <taxon>Heterobasidion annosum species complex</taxon>
    </lineage>
</organism>
<dbReference type="Proteomes" id="UP000030671">
    <property type="component" value="Unassembled WGS sequence"/>
</dbReference>
<protein>
    <submittedName>
        <fullName evidence="1">Uncharacterized protein</fullName>
    </submittedName>
</protein>
<name>W4KHL5_HETIT</name>
<sequence length="50" mass="5637">FSGLWLVEWGLTMFSDSQCLWYLSSTIRYFPKASQIPSLDPSMGICSSLS</sequence>
<dbReference type="GeneID" id="20669926"/>
<gene>
    <name evidence="1" type="ORF">HETIRDRAFT_312129</name>
</gene>
<dbReference type="EMBL" id="KI925456">
    <property type="protein sequence ID" value="ETW84790.1"/>
    <property type="molecule type" value="Genomic_DNA"/>
</dbReference>
<evidence type="ECO:0000313" key="1">
    <source>
        <dbReference type="EMBL" id="ETW84790.1"/>
    </source>
</evidence>
<dbReference type="RefSeq" id="XP_009544419.1">
    <property type="nucleotide sequence ID" value="XM_009546124.1"/>
</dbReference>
<dbReference type="HOGENOM" id="CLU_3129740_0_0_1"/>
<keyword evidence="2" id="KW-1185">Reference proteome</keyword>
<accession>W4KHL5</accession>
<evidence type="ECO:0000313" key="2">
    <source>
        <dbReference type="Proteomes" id="UP000030671"/>
    </source>
</evidence>
<reference evidence="1 2" key="1">
    <citation type="journal article" date="2012" name="New Phytol.">
        <title>Insight into trade-off between wood decay and parasitism from the genome of a fungal forest pathogen.</title>
        <authorList>
            <person name="Olson A."/>
            <person name="Aerts A."/>
            <person name="Asiegbu F."/>
            <person name="Belbahri L."/>
            <person name="Bouzid O."/>
            <person name="Broberg A."/>
            <person name="Canback B."/>
            <person name="Coutinho P.M."/>
            <person name="Cullen D."/>
            <person name="Dalman K."/>
            <person name="Deflorio G."/>
            <person name="van Diepen L.T."/>
            <person name="Dunand C."/>
            <person name="Duplessis S."/>
            <person name="Durling M."/>
            <person name="Gonthier P."/>
            <person name="Grimwood J."/>
            <person name="Fossdal C.G."/>
            <person name="Hansson D."/>
            <person name="Henrissat B."/>
            <person name="Hietala A."/>
            <person name="Himmelstrand K."/>
            <person name="Hoffmeister D."/>
            <person name="Hogberg N."/>
            <person name="James T.Y."/>
            <person name="Karlsson M."/>
            <person name="Kohler A."/>
            <person name="Kues U."/>
            <person name="Lee Y.H."/>
            <person name="Lin Y.C."/>
            <person name="Lind M."/>
            <person name="Lindquist E."/>
            <person name="Lombard V."/>
            <person name="Lucas S."/>
            <person name="Lunden K."/>
            <person name="Morin E."/>
            <person name="Murat C."/>
            <person name="Park J."/>
            <person name="Raffaello T."/>
            <person name="Rouze P."/>
            <person name="Salamov A."/>
            <person name="Schmutz J."/>
            <person name="Solheim H."/>
            <person name="Stahlberg J."/>
            <person name="Velez H."/>
            <person name="de Vries R.P."/>
            <person name="Wiebenga A."/>
            <person name="Woodward S."/>
            <person name="Yakovlev I."/>
            <person name="Garbelotto M."/>
            <person name="Martin F."/>
            <person name="Grigoriev I.V."/>
            <person name="Stenlid J."/>
        </authorList>
    </citation>
    <scope>NUCLEOTIDE SEQUENCE [LARGE SCALE GENOMIC DNA]</scope>
    <source>
        <strain evidence="1 2">TC 32-1</strain>
    </source>
</reference>
<proteinExistence type="predicted"/>
<dbReference type="InParanoid" id="W4KHL5"/>